<protein>
    <submittedName>
        <fullName evidence="2">Uncharacterized protein</fullName>
    </submittedName>
</protein>
<name>A0A6A6I5G0_9PLEO</name>
<dbReference type="OrthoDB" id="20105at2759"/>
<dbReference type="EMBL" id="ML987202">
    <property type="protein sequence ID" value="KAF2244793.1"/>
    <property type="molecule type" value="Genomic_DNA"/>
</dbReference>
<dbReference type="GeneID" id="54587138"/>
<evidence type="ECO:0000256" key="1">
    <source>
        <dbReference type="SAM" id="MobiDB-lite"/>
    </source>
</evidence>
<keyword evidence="3" id="KW-1185">Reference proteome</keyword>
<proteinExistence type="predicted"/>
<feature type="region of interest" description="Disordered" evidence="1">
    <location>
        <begin position="1"/>
        <end position="78"/>
    </location>
</feature>
<feature type="compositionally biased region" description="Pro residues" evidence="1">
    <location>
        <begin position="31"/>
        <end position="40"/>
    </location>
</feature>
<dbReference type="AlphaFoldDB" id="A0A6A6I5G0"/>
<organism evidence="2 3">
    <name type="scientific">Trematosphaeria pertusa</name>
    <dbReference type="NCBI Taxonomy" id="390896"/>
    <lineage>
        <taxon>Eukaryota</taxon>
        <taxon>Fungi</taxon>
        <taxon>Dikarya</taxon>
        <taxon>Ascomycota</taxon>
        <taxon>Pezizomycotina</taxon>
        <taxon>Dothideomycetes</taxon>
        <taxon>Pleosporomycetidae</taxon>
        <taxon>Pleosporales</taxon>
        <taxon>Massarineae</taxon>
        <taxon>Trematosphaeriaceae</taxon>
        <taxon>Trematosphaeria</taxon>
    </lineage>
</organism>
<sequence>MSSNDYYQSQPQHSEHPQYPQQQSQAHPQQEQPPPNPPPRRTGTDVALPQGSDRSHQVEVMQSYEMSRTRPETEDEQNQAILQREFPKIDSSLIAALYGDSQSLSATREMLMELSSTEG</sequence>
<dbReference type="RefSeq" id="XP_033679797.1">
    <property type="nucleotide sequence ID" value="XM_033833808.1"/>
</dbReference>
<feature type="compositionally biased region" description="Low complexity" evidence="1">
    <location>
        <begin position="8"/>
        <end position="30"/>
    </location>
</feature>
<evidence type="ECO:0000313" key="3">
    <source>
        <dbReference type="Proteomes" id="UP000800094"/>
    </source>
</evidence>
<gene>
    <name evidence="2" type="ORF">BU26DRAFT_568791</name>
</gene>
<dbReference type="Proteomes" id="UP000800094">
    <property type="component" value="Unassembled WGS sequence"/>
</dbReference>
<accession>A0A6A6I5G0</accession>
<reference evidence="2" key="1">
    <citation type="journal article" date="2020" name="Stud. Mycol.">
        <title>101 Dothideomycetes genomes: a test case for predicting lifestyles and emergence of pathogens.</title>
        <authorList>
            <person name="Haridas S."/>
            <person name="Albert R."/>
            <person name="Binder M."/>
            <person name="Bloem J."/>
            <person name="Labutti K."/>
            <person name="Salamov A."/>
            <person name="Andreopoulos B."/>
            <person name="Baker S."/>
            <person name="Barry K."/>
            <person name="Bills G."/>
            <person name="Bluhm B."/>
            <person name="Cannon C."/>
            <person name="Castanera R."/>
            <person name="Culley D."/>
            <person name="Daum C."/>
            <person name="Ezra D."/>
            <person name="Gonzalez J."/>
            <person name="Henrissat B."/>
            <person name="Kuo A."/>
            <person name="Liang C."/>
            <person name="Lipzen A."/>
            <person name="Lutzoni F."/>
            <person name="Magnuson J."/>
            <person name="Mondo S."/>
            <person name="Nolan M."/>
            <person name="Ohm R."/>
            <person name="Pangilinan J."/>
            <person name="Park H.-J."/>
            <person name="Ramirez L."/>
            <person name="Alfaro M."/>
            <person name="Sun H."/>
            <person name="Tritt A."/>
            <person name="Yoshinaga Y."/>
            <person name="Zwiers L.-H."/>
            <person name="Turgeon B."/>
            <person name="Goodwin S."/>
            <person name="Spatafora J."/>
            <person name="Crous P."/>
            <person name="Grigoriev I."/>
        </authorList>
    </citation>
    <scope>NUCLEOTIDE SEQUENCE</scope>
    <source>
        <strain evidence="2">CBS 122368</strain>
    </source>
</reference>
<evidence type="ECO:0000313" key="2">
    <source>
        <dbReference type="EMBL" id="KAF2244793.1"/>
    </source>
</evidence>